<evidence type="ECO:0000313" key="5">
    <source>
        <dbReference type="Proteomes" id="UP000240042"/>
    </source>
</evidence>
<dbReference type="SUPFAM" id="SSF52540">
    <property type="entry name" value="P-loop containing nucleoside triphosphate hydrolases"/>
    <property type="match status" value="1"/>
</dbReference>
<dbReference type="RefSeq" id="WP_092320024.1">
    <property type="nucleotide sequence ID" value="NZ_FOKY01000025.1"/>
</dbReference>
<dbReference type="Gene3D" id="3.40.50.300">
    <property type="entry name" value="P-loop containing nucleotide triphosphate hydrolases"/>
    <property type="match status" value="1"/>
</dbReference>
<dbReference type="SMART" id="SM00382">
    <property type="entry name" value="AAA"/>
    <property type="match status" value="1"/>
</dbReference>
<dbReference type="GO" id="GO:0005524">
    <property type="term" value="F:ATP binding"/>
    <property type="evidence" value="ECO:0007669"/>
    <property type="project" value="UniProtKB-KW"/>
</dbReference>
<keyword evidence="1" id="KW-0547">Nucleotide-binding</keyword>
<keyword evidence="2 4" id="KW-0067">ATP-binding</keyword>
<dbReference type="PANTHER" id="PTHR24220">
    <property type="entry name" value="IMPORT ATP-BINDING PROTEIN"/>
    <property type="match status" value="1"/>
</dbReference>
<reference evidence="5" key="1">
    <citation type="submission" date="2016-10" db="EMBL/GenBank/DDBJ databases">
        <authorList>
            <person name="Varghese N."/>
            <person name="Submissions S."/>
        </authorList>
    </citation>
    <scope>NUCLEOTIDE SEQUENCE [LARGE SCALE GENOMIC DNA]</scope>
    <source>
        <strain evidence="5">ATCC 43811</strain>
    </source>
</reference>
<organism evidence="4 5">
    <name type="scientific">Brevinema andersonii</name>
    <dbReference type="NCBI Taxonomy" id="34097"/>
    <lineage>
        <taxon>Bacteria</taxon>
        <taxon>Pseudomonadati</taxon>
        <taxon>Spirochaetota</taxon>
        <taxon>Spirochaetia</taxon>
        <taxon>Brevinematales</taxon>
        <taxon>Brevinemataceae</taxon>
        <taxon>Brevinema</taxon>
    </lineage>
</organism>
<proteinExistence type="predicted"/>
<dbReference type="InterPro" id="IPR003593">
    <property type="entry name" value="AAA+_ATPase"/>
</dbReference>
<dbReference type="GO" id="GO:0022857">
    <property type="term" value="F:transmembrane transporter activity"/>
    <property type="evidence" value="ECO:0007669"/>
    <property type="project" value="TreeGrafter"/>
</dbReference>
<name>A0A1I1F404_BREAD</name>
<feature type="domain" description="ABC transporter" evidence="3">
    <location>
        <begin position="3"/>
        <end position="226"/>
    </location>
</feature>
<dbReference type="Pfam" id="PF00005">
    <property type="entry name" value="ABC_tran"/>
    <property type="match status" value="1"/>
</dbReference>
<protein>
    <submittedName>
        <fullName evidence="4">Putative ABC transport system ATP-binding protein</fullName>
    </submittedName>
</protein>
<dbReference type="PANTHER" id="PTHR24220:SF86">
    <property type="entry name" value="ABC TRANSPORTER ABCH.1"/>
    <property type="match status" value="1"/>
</dbReference>
<dbReference type="OrthoDB" id="9805538at2"/>
<dbReference type="STRING" id="34097.SAMN02745150_01388"/>
<dbReference type="InterPro" id="IPR015854">
    <property type="entry name" value="ABC_transpr_LolD-like"/>
</dbReference>
<evidence type="ECO:0000256" key="1">
    <source>
        <dbReference type="ARBA" id="ARBA00022741"/>
    </source>
</evidence>
<dbReference type="PROSITE" id="PS50893">
    <property type="entry name" value="ABC_TRANSPORTER_2"/>
    <property type="match status" value="1"/>
</dbReference>
<dbReference type="AlphaFoldDB" id="A0A1I1F404"/>
<dbReference type="GO" id="GO:0005886">
    <property type="term" value="C:plasma membrane"/>
    <property type="evidence" value="ECO:0007669"/>
    <property type="project" value="TreeGrafter"/>
</dbReference>
<dbReference type="EMBL" id="FOKY01000025">
    <property type="protein sequence ID" value="SFB94001.1"/>
    <property type="molecule type" value="Genomic_DNA"/>
</dbReference>
<sequence length="226" mass="25031">MLAELKNIKKIVQDASESRVLLSDISFTLDDNDIIALVGTSGAGKTALLRILGCLDSTTQGEYILNGNNVSGLSESGLAVVRRKSIGFLGFEPEFLETMSVEECLEFPFSGLSLSSKEKRNKILEILEFIGLLSKLKTSLKQLPFPEKMHIAAARAFIKRPALIIADEPGKKLHSYESAALFDLLVALRREYGGTLIFSTYDPAHLKKAYRLFYMKNGKIIKIEDV</sequence>
<accession>A0A1I1F404</accession>
<keyword evidence="5" id="KW-1185">Reference proteome</keyword>
<evidence type="ECO:0000256" key="2">
    <source>
        <dbReference type="ARBA" id="ARBA00022840"/>
    </source>
</evidence>
<dbReference type="Proteomes" id="UP000240042">
    <property type="component" value="Unassembled WGS sequence"/>
</dbReference>
<gene>
    <name evidence="4" type="ORF">SAMN02745150_01388</name>
</gene>
<dbReference type="InterPro" id="IPR003439">
    <property type="entry name" value="ABC_transporter-like_ATP-bd"/>
</dbReference>
<evidence type="ECO:0000313" key="4">
    <source>
        <dbReference type="EMBL" id="SFB94001.1"/>
    </source>
</evidence>
<dbReference type="InterPro" id="IPR027417">
    <property type="entry name" value="P-loop_NTPase"/>
</dbReference>
<evidence type="ECO:0000259" key="3">
    <source>
        <dbReference type="PROSITE" id="PS50893"/>
    </source>
</evidence>
<dbReference type="GO" id="GO:0016887">
    <property type="term" value="F:ATP hydrolysis activity"/>
    <property type="evidence" value="ECO:0007669"/>
    <property type="project" value="InterPro"/>
</dbReference>